<evidence type="ECO:0000256" key="2">
    <source>
        <dbReference type="SAM" id="MobiDB-lite"/>
    </source>
</evidence>
<dbReference type="Pfam" id="PF13365">
    <property type="entry name" value="Trypsin_2"/>
    <property type="match status" value="1"/>
</dbReference>
<feature type="signal peptide" evidence="3">
    <location>
        <begin position="1"/>
        <end position="19"/>
    </location>
</feature>
<gene>
    <name evidence="4" type="ORF">E6W39_28945</name>
</gene>
<dbReference type="SUPFAM" id="SSF50494">
    <property type="entry name" value="Trypsin-like serine proteases"/>
    <property type="match status" value="1"/>
</dbReference>
<dbReference type="Gene3D" id="2.40.10.10">
    <property type="entry name" value="Trypsin-like serine proteases"/>
    <property type="match status" value="2"/>
</dbReference>
<dbReference type="PROSITE" id="PS51257">
    <property type="entry name" value="PROKAR_LIPOPROTEIN"/>
    <property type="match status" value="1"/>
</dbReference>
<dbReference type="InterPro" id="IPR009003">
    <property type="entry name" value="Peptidase_S1_PA"/>
</dbReference>
<reference evidence="4 5" key="1">
    <citation type="submission" date="2019-06" db="EMBL/GenBank/DDBJ databases">
        <title>Description of Kitasatospora acidophila sp. nov. isolated from pine grove soil, and reclassification of Streptomyces novaecaesareae to Kitasatospora novaeceasareae comb. nov.</title>
        <authorList>
            <person name="Kim M.J."/>
        </authorList>
    </citation>
    <scope>NUCLEOTIDE SEQUENCE [LARGE SCALE GENOMIC DNA]</scope>
    <source>
        <strain evidence="4 5">MMS16-CNU292</strain>
    </source>
</reference>
<dbReference type="OrthoDB" id="3507155at2"/>
<feature type="chain" id="PRO_5039706509" evidence="3">
    <location>
        <begin position="20"/>
        <end position="294"/>
    </location>
</feature>
<proteinExistence type="predicted"/>
<evidence type="ECO:0000313" key="4">
    <source>
        <dbReference type="EMBL" id="TQF05520.1"/>
    </source>
</evidence>
<dbReference type="EMBL" id="VIGB01000003">
    <property type="protein sequence ID" value="TQF05520.1"/>
    <property type="molecule type" value="Genomic_DNA"/>
</dbReference>
<feature type="region of interest" description="Disordered" evidence="2">
    <location>
        <begin position="222"/>
        <end position="294"/>
    </location>
</feature>
<keyword evidence="5" id="KW-1185">Reference proteome</keyword>
<feature type="compositionally biased region" description="Low complexity" evidence="2">
    <location>
        <begin position="227"/>
        <end position="250"/>
    </location>
</feature>
<accession>A0A540W925</accession>
<protein>
    <submittedName>
        <fullName evidence="4">Trypsin-like serine protease</fullName>
    </submittedName>
</protein>
<dbReference type="RefSeq" id="WP_141635994.1">
    <property type="nucleotide sequence ID" value="NZ_VIGB01000003.1"/>
</dbReference>
<dbReference type="PROSITE" id="PS00134">
    <property type="entry name" value="TRYPSIN_HIS"/>
    <property type="match status" value="1"/>
</dbReference>
<dbReference type="InterPro" id="IPR050966">
    <property type="entry name" value="Glutamyl_endopeptidase"/>
</dbReference>
<dbReference type="InterPro" id="IPR018114">
    <property type="entry name" value="TRYPSIN_HIS"/>
</dbReference>
<dbReference type="GO" id="GO:0004252">
    <property type="term" value="F:serine-type endopeptidase activity"/>
    <property type="evidence" value="ECO:0007669"/>
    <property type="project" value="InterPro"/>
</dbReference>
<dbReference type="PANTHER" id="PTHR15462:SF8">
    <property type="entry name" value="SERINE PROTEASE"/>
    <property type="match status" value="1"/>
</dbReference>
<evidence type="ECO:0000256" key="3">
    <source>
        <dbReference type="SAM" id="SignalP"/>
    </source>
</evidence>
<name>A0A540W925_9ACTN</name>
<evidence type="ECO:0000256" key="1">
    <source>
        <dbReference type="ARBA" id="ARBA00022729"/>
    </source>
</evidence>
<dbReference type="AlphaFoldDB" id="A0A540W925"/>
<keyword evidence="4" id="KW-0378">Hydrolase</keyword>
<sequence length="294" mass="29953">MARRLRGRVAMGAAAAGLAAGTAGCGAGLHSPHPAPTVTAVTAAANGVNDRIGVLQLPDEGNARSCTASVVDSPGRNLLITAAHCVYQTGDGPVPGLAFVPGYRNGSGPLGSWAVSKVTVDQHWQDDGDPEYDVAFLTVEPNNGRQIEDAVGGGSPIAVGRGFDLPVTVTGYPADHEEPITCSARTTSQSATQEEFDCAGFSDGTSGSPWLTGDGQLVGVIGGYQQGGTARTSPTASASTTGSVRSSSRPPSRRDRQPGVTGGRQPAGRRNGECPPARAGGHSAWWLPQLDSNQ</sequence>
<comment type="caution">
    <text evidence="4">The sequence shown here is derived from an EMBL/GenBank/DDBJ whole genome shotgun (WGS) entry which is preliminary data.</text>
</comment>
<keyword evidence="4" id="KW-0645">Protease</keyword>
<dbReference type="InterPro" id="IPR043504">
    <property type="entry name" value="Peptidase_S1_PA_chymotrypsin"/>
</dbReference>
<organism evidence="4 5">
    <name type="scientific">Kitasatospora acidiphila</name>
    <dbReference type="NCBI Taxonomy" id="2567942"/>
    <lineage>
        <taxon>Bacteria</taxon>
        <taxon>Bacillati</taxon>
        <taxon>Actinomycetota</taxon>
        <taxon>Actinomycetes</taxon>
        <taxon>Kitasatosporales</taxon>
        <taxon>Streptomycetaceae</taxon>
        <taxon>Kitasatospora</taxon>
    </lineage>
</organism>
<dbReference type="GO" id="GO:0006508">
    <property type="term" value="P:proteolysis"/>
    <property type="evidence" value="ECO:0007669"/>
    <property type="project" value="UniProtKB-KW"/>
</dbReference>
<dbReference type="PANTHER" id="PTHR15462">
    <property type="entry name" value="SERINE PROTEASE"/>
    <property type="match status" value="1"/>
</dbReference>
<dbReference type="Proteomes" id="UP000319103">
    <property type="component" value="Unassembled WGS sequence"/>
</dbReference>
<evidence type="ECO:0000313" key="5">
    <source>
        <dbReference type="Proteomes" id="UP000319103"/>
    </source>
</evidence>
<keyword evidence="1 3" id="KW-0732">Signal</keyword>